<reference evidence="1 2" key="1">
    <citation type="journal article" date="2018" name="Front. Plant Sci.">
        <title>Red Clover (Trifolium pratense) and Zigzag Clover (T. medium) - A Picture of Genomic Similarities and Differences.</title>
        <authorList>
            <person name="Dluhosova J."/>
            <person name="Istvanek J."/>
            <person name="Nedelnik J."/>
            <person name="Repkova J."/>
        </authorList>
    </citation>
    <scope>NUCLEOTIDE SEQUENCE [LARGE SCALE GENOMIC DNA]</scope>
    <source>
        <strain evidence="2">cv. 10/8</strain>
        <tissue evidence="1">Leaf</tissue>
    </source>
</reference>
<proteinExistence type="predicted"/>
<protein>
    <submittedName>
        <fullName evidence="1">Uncharacterized protein</fullName>
    </submittedName>
</protein>
<dbReference type="Proteomes" id="UP000265520">
    <property type="component" value="Unassembled WGS sequence"/>
</dbReference>
<name>A0A392SAN5_9FABA</name>
<sequence>MVRVLRGLGVAVVRFDGVVVVAGGADVV</sequence>
<dbReference type="EMBL" id="LXQA010350987">
    <property type="protein sequence ID" value="MCI45961.1"/>
    <property type="molecule type" value="Genomic_DNA"/>
</dbReference>
<keyword evidence="2" id="KW-1185">Reference proteome</keyword>
<organism evidence="1 2">
    <name type="scientific">Trifolium medium</name>
    <dbReference type="NCBI Taxonomy" id="97028"/>
    <lineage>
        <taxon>Eukaryota</taxon>
        <taxon>Viridiplantae</taxon>
        <taxon>Streptophyta</taxon>
        <taxon>Embryophyta</taxon>
        <taxon>Tracheophyta</taxon>
        <taxon>Spermatophyta</taxon>
        <taxon>Magnoliopsida</taxon>
        <taxon>eudicotyledons</taxon>
        <taxon>Gunneridae</taxon>
        <taxon>Pentapetalae</taxon>
        <taxon>rosids</taxon>
        <taxon>fabids</taxon>
        <taxon>Fabales</taxon>
        <taxon>Fabaceae</taxon>
        <taxon>Papilionoideae</taxon>
        <taxon>50 kb inversion clade</taxon>
        <taxon>NPAAA clade</taxon>
        <taxon>Hologalegina</taxon>
        <taxon>IRL clade</taxon>
        <taxon>Trifolieae</taxon>
        <taxon>Trifolium</taxon>
    </lineage>
</organism>
<accession>A0A392SAN5</accession>
<comment type="caution">
    <text evidence="1">The sequence shown here is derived from an EMBL/GenBank/DDBJ whole genome shotgun (WGS) entry which is preliminary data.</text>
</comment>
<dbReference type="AlphaFoldDB" id="A0A392SAN5"/>
<feature type="non-terminal residue" evidence="1">
    <location>
        <position position="28"/>
    </location>
</feature>
<evidence type="ECO:0000313" key="2">
    <source>
        <dbReference type="Proteomes" id="UP000265520"/>
    </source>
</evidence>
<evidence type="ECO:0000313" key="1">
    <source>
        <dbReference type="EMBL" id="MCI45961.1"/>
    </source>
</evidence>